<evidence type="ECO:0000313" key="2">
    <source>
        <dbReference type="Proteomes" id="UP001589750"/>
    </source>
</evidence>
<dbReference type="Gene3D" id="2.115.10.20">
    <property type="entry name" value="Glycosyl hydrolase domain, family 43"/>
    <property type="match status" value="1"/>
</dbReference>
<accession>A0ABV5K4D6</accession>
<evidence type="ECO:0000313" key="1">
    <source>
        <dbReference type="EMBL" id="MFB9311613.1"/>
    </source>
</evidence>
<dbReference type="RefSeq" id="WP_140008540.1">
    <property type="nucleotide sequence ID" value="NZ_JBHMDG010000001.1"/>
</dbReference>
<dbReference type="EMBL" id="JBHMDG010000001">
    <property type="protein sequence ID" value="MFB9311613.1"/>
    <property type="molecule type" value="Genomic_DNA"/>
</dbReference>
<name>A0ABV5K4D6_9ACTN</name>
<comment type="caution">
    <text evidence="1">The sequence shown here is derived from an EMBL/GenBank/DDBJ whole genome shotgun (WGS) entry which is preliminary data.</text>
</comment>
<dbReference type="Proteomes" id="UP001589750">
    <property type="component" value="Unassembled WGS sequence"/>
</dbReference>
<gene>
    <name evidence="1" type="ORF">ACFFRI_01040</name>
</gene>
<reference evidence="1 2" key="1">
    <citation type="submission" date="2024-09" db="EMBL/GenBank/DDBJ databases">
        <authorList>
            <person name="Sun Q."/>
            <person name="Mori K."/>
        </authorList>
    </citation>
    <scope>NUCLEOTIDE SEQUENCE [LARGE SCALE GENOMIC DNA]</scope>
    <source>
        <strain evidence="1 2">JCM 9626</strain>
    </source>
</reference>
<sequence length="305" mass="32730">MRTLGTTALPTPDGAEVVVPAPGPGPGNWSGAASAVLVDGTFWLTWRVRRPLAEGRGVTVVVASSTDGVRFEPVAEVHRDAFGCESFERPVLVPVPGVGWRLYLSCATYDSKHWWVDSLTAATPADLPGGERRVVLPGDPGAHGVAVKDPVITHDPDRLDGWDLWLCCHPLADPGHEDRMTTRHLTSPDGLVWTDRGEVLVGRPGAWDQRGARVTAVLPGEPGTPLRVLYDGRADAASNWHETTGLAVWDGERLVPDDTVSPIASPDSDGAWRYATAVALPDGRTRFYVEAARPDGAHDLVTVVR</sequence>
<evidence type="ECO:0008006" key="3">
    <source>
        <dbReference type="Google" id="ProtNLM"/>
    </source>
</evidence>
<keyword evidence="2" id="KW-1185">Reference proteome</keyword>
<protein>
    <recommendedName>
        <fullName evidence="3">Glycosyl hydrolases family 43</fullName>
    </recommendedName>
</protein>
<dbReference type="SUPFAM" id="SSF75005">
    <property type="entry name" value="Arabinanase/levansucrase/invertase"/>
    <property type="match status" value="1"/>
</dbReference>
<dbReference type="InterPro" id="IPR023296">
    <property type="entry name" value="Glyco_hydro_beta-prop_sf"/>
</dbReference>
<organism evidence="1 2">
    <name type="scientific">Nocardioides plantarum</name>
    <dbReference type="NCBI Taxonomy" id="29299"/>
    <lineage>
        <taxon>Bacteria</taxon>
        <taxon>Bacillati</taxon>
        <taxon>Actinomycetota</taxon>
        <taxon>Actinomycetes</taxon>
        <taxon>Propionibacteriales</taxon>
        <taxon>Nocardioidaceae</taxon>
        <taxon>Nocardioides</taxon>
    </lineage>
</organism>
<proteinExistence type="predicted"/>